<reference evidence="1 2" key="1">
    <citation type="submission" date="2021-03" db="EMBL/GenBank/DDBJ databases">
        <authorList>
            <person name="King G.J."/>
            <person name="Bancroft I."/>
            <person name="Baten A."/>
            <person name="Bloomfield J."/>
            <person name="Borpatragohain P."/>
            <person name="He Z."/>
            <person name="Irish N."/>
            <person name="Irwin J."/>
            <person name="Liu K."/>
            <person name="Mauleon R.P."/>
            <person name="Moore J."/>
            <person name="Morris R."/>
            <person name="Ostergaard L."/>
            <person name="Wang B."/>
            <person name="Wells R."/>
        </authorList>
    </citation>
    <scope>NUCLEOTIDE SEQUENCE [LARGE SCALE GENOMIC DNA]</scope>
    <source>
        <strain evidence="1">R-o-18</strain>
        <tissue evidence="1">Leaf</tissue>
    </source>
</reference>
<comment type="caution">
    <text evidence="1">The sequence shown here is derived from an EMBL/GenBank/DDBJ whole genome shotgun (WGS) entry which is preliminary data.</text>
</comment>
<accession>A0ABQ7MTG9</accession>
<dbReference type="PANTHER" id="PTHR11715">
    <property type="entry name" value="GLYCINE CLEAVAGE SYSTEM H PROTEIN"/>
    <property type="match status" value="1"/>
</dbReference>
<dbReference type="Gene3D" id="2.40.50.100">
    <property type="match status" value="1"/>
</dbReference>
<dbReference type="PANTHER" id="PTHR11715:SF3">
    <property type="entry name" value="GLYCINE CLEAVAGE SYSTEM H PROTEIN-RELATED"/>
    <property type="match status" value="1"/>
</dbReference>
<dbReference type="Proteomes" id="UP000823674">
    <property type="component" value="Chromosome A04"/>
</dbReference>
<name>A0ABQ7MTG9_BRACM</name>
<dbReference type="InterPro" id="IPR002930">
    <property type="entry name" value="GCV_H"/>
</dbReference>
<gene>
    <name evidence="1" type="primary">A04p032400.1_BraROA</name>
    <name evidence="1" type="ORF">IGI04_016601</name>
</gene>
<evidence type="ECO:0000313" key="1">
    <source>
        <dbReference type="EMBL" id="KAG5401994.1"/>
    </source>
</evidence>
<sequence length="120" mass="13280">MAASFLWASRVASHLRTSVAQRGFSSGETHDINSPVSGTVVEVNEVLTESPELKHHQLGDLLILRSRAKILLLELTDPAVSSPYEEGWIIKVELSDAGKAEKLMDSDKYSKFCEEEDAKH</sequence>
<evidence type="ECO:0008006" key="3">
    <source>
        <dbReference type="Google" id="ProtNLM"/>
    </source>
</evidence>
<organism evidence="1 2">
    <name type="scientific">Brassica rapa subsp. trilocularis</name>
    <dbReference type="NCBI Taxonomy" id="1813537"/>
    <lineage>
        <taxon>Eukaryota</taxon>
        <taxon>Viridiplantae</taxon>
        <taxon>Streptophyta</taxon>
        <taxon>Embryophyta</taxon>
        <taxon>Tracheophyta</taxon>
        <taxon>Spermatophyta</taxon>
        <taxon>Magnoliopsida</taxon>
        <taxon>eudicotyledons</taxon>
        <taxon>Gunneridae</taxon>
        <taxon>Pentapetalae</taxon>
        <taxon>rosids</taxon>
        <taxon>malvids</taxon>
        <taxon>Brassicales</taxon>
        <taxon>Brassicaceae</taxon>
        <taxon>Brassiceae</taxon>
        <taxon>Brassica</taxon>
    </lineage>
</organism>
<dbReference type="SUPFAM" id="SSF51230">
    <property type="entry name" value="Single hybrid motif"/>
    <property type="match status" value="1"/>
</dbReference>
<proteinExistence type="predicted"/>
<protein>
    <recommendedName>
        <fullName evidence="3">Lipoyl-binding domain-containing protein</fullName>
    </recommendedName>
</protein>
<evidence type="ECO:0000313" key="2">
    <source>
        <dbReference type="Proteomes" id="UP000823674"/>
    </source>
</evidence>
<dbReference type="Pfam" id="PF01597">
    <property type="entry name" value="GCV_H"/>
    <property type="match status" value="1"/>
</dbReference>
<dbReference type="InterPro" id="IPR011053">
    <property type="entry name" value="Single_hybrid_motif"/>
</dbReference>
<dbReference type="EMBL" id="JADBGQ010000004">
    <property type="protein sequence ID" value="KAG5401994.1"/>
    <property type="molecule type" value="Genomic_DNA"/>
</dbReference>
<keyword evidence="2" id="KW-1185">Reference proteome</keyword>
<dbReference type="InterPro" id="IPR033753">
    <property type="entry name" value="GCV_H/Fam206"/>
</dbReference>